<dbReference type="AlphaFoldDB" id="W5XZ85"/>
<keyword evidence="2" id="KW-1185">Reference proteome</keyword>
<dbReference type="PATRIC" id="fig|1224164.3.peg.608"/>
<dbReference type="STRING" id="1224164.B843_03065"/>
<reference evidence="1 2" key="1">
    <citation type="submission" date="2013-02" db="EMBL/GenBank/DDBJ databases">
        <title>The complete genome sequence of Corynebacterium vitaeruminis DSM 20294.</title>
        <authorList>
            <person name="Ruckert C."/>
            <person name="Albersmeier A."/>
            <person name="Kalinowski J."/>
        </authorList>
    </citation>
    <scope>NUCLEOTIDE SEQUENCE [LARGE SCALE GENOMIC DNA]</scope>
    <source>
        <strain evidence="2">ATCC 10234</strain>
    </source>
</reference>
<sequence length="117" mass="12491">MSAWDMRILAEDVNVDFLDELADLDDGDIVEAVHDACVLAASDGRVTDDERLNGQAAATIAAIWAGAPYSNGDVVENYPFIRNLIGSGDEALNEAATTVLENADTDDDLDVYLEALS</sequence>
<dbReference type="HOGENOM" id="CLU_2080823_0_0_11"/>
<proteinExistence type="predicted"/>
<accession>W5XZ85</accession>
<organism evidence="1 2">
    <name type="scientific">Corynebacterium vitaeruminis DSM 20294</name>
    <dbReference type="NCBI Taxonomy" id="1224164"/>
    <lineage>
        <taxon>Bacteria</taxon>
        <taxon>Bacillati</taxon>
        <taxon>Actinomycetota</taxon>
        <taxon>Actinomycetes</taxon>
        <taxon>Mycobacteriales</taxon>
        <taxon>Corynebacteriaceae</taxon>
        <taxon>Corynebacterium</taxon>
    </lineage>
</organism>
<protein>
    <recommendedName>
        <fullName evidence="3">DUF4259 domain-containing protein</fullName>
    </recommendedName>
</protein>
<dbReference type="Proteomes" id="UP000019222">
    <property type="component" value="Chromosome"/>
</dbReference>
<dbReference type="EMBL" id="CP004353">
    <property type="protein sequence ID" value="AHI22004.1"/>
    <property type="molecule type" value="Genomic_DNA"/>
</dbReference>
<dbReference type="KEGG" id="cvt:B843_03065"/>
<dbReference type="eggNOG" id="ENOG50321GD">
    <property type="taxonomic scope" value="Bacteria"/>
</dbReference>
<dbReference type="RefSeq" id="WP_025252058.1">
    <property type="nucleotide sequence ID" value="NZ_CP004353.1"/>
</dbReference>
<name>W5XZ85_9CORY</name>
<gene>
    <name evidence="1" type="ORF">B843_03065</name>
</gene>
<dbReference type="Pfam" id="PF14078">
    <property type="entry name" value="DUF4259"/>
    <property type="match status" value="1"/>
</dbReference>
<dbReference type="InterPro" id="IPR025355">
    <property type="entry name" value="DUF4259"/>
</dbReference>
<evidence type="ECO:0000313" key="2">
    <source>
        <dbReference type="Proteomes" id="UP000019222"/>
    </source>
</evidence>
<evidence type="ECO:0008006" key="3">
    <source>
        <dbReference type="Google" id="ProtNLM"/>
    </source>
</evidence>
<evidence type="ECO:0000313" key="1">
    <source>
        <dbReference type="EMBL" id="AHI22004.1"/>
    </source>
</evidence>